<dbReference type="GO" id="GO:0140663">
    <property type="term" value="F:ATP-dependent FeS chaperone activity"/>
    <property type="evidence" value="ECO:0007669"/>
    <property type="project" value="InterPro"/>
</dbReference>
<evidence type="ECO:0000256" key="1">
    <source>
        <dbReference type="ARBA" id="ARBA00022485"/>
    </source>
</evidence>
<accession>A0A0R3VYE5</accession>
<evidence type="ECO:0000256" key="5">
    <source>
        <dbReference type="ARBA" id="ARBA00023004"/>
    </source>
</evidence>
<name>A0A0R3VYE5_TAEAS</name>
<evidence type="ECO:0000256" key="4">
    <source>
        <dbReference type="ARBA" id="ARBA00022840"/>
    </source>
</evidence>
<dbReference type="CDD" id="cd02037">
    <property type="entry name" value="Mrp_NBP35"/>
    <property type="match status" value="1"/>
</dbReference>
<evidence type="ECO:0000256" key="3">
    <source>
        <dbReference type="ARBA" id="ARBA00022741"/>
    </source>
</evidence>
<keyword evidence="4" id="KW-0067">ATP-binding</keyword>
<evidence type="ECO:0000313" key="9">
    <source>
        <dbReference type="WBParaSite" id="TASK_0000243901-mRNA-1"/>
    </source>
</evidence>
<dbReference type="PANTHER" id="PTHR23264:SF35">
    <property type="entry name" value="CYTOSOLIC FE-S CLUSTER ASSEMBLY FACTOR NUBP1"/>
    <property type="match status" value="1"/>
</dbReference>
<reference evidence="9" key="1">
    <citation type="submission" date="2017-02" db="UniProtKB">
        <authorList>
            <consortium name="WormBaseParasite"/>
        </authorList>
    </citation>
    <scope>IDENTIFICATION</scope>
</reference>
<dbReference type="HAMAP" id="MF_02040">
    <property type="entry name" value="Mrp_NBP35"/>
    <property type="match status" value="1"/>
</dbReference>
<keyword evidence="3" id="KW-0547">Nucleotide-binding</keyword>
<dbReference type="Proteomes" id="UP000282613">
    <property type="component" value="Unassembled WGS sequence"/>
</dbReference>
<keyword evidence="1" id="KW-0004">4Fe-4S</keyword>
<dbReference type="GO" id="GO:0005524">
    <property type="term" value="F:ATP binding"/>
    <property type="evidence" value="ECO:0007669"/>
    <property type="project" value="UniProtKB-KW"/>
</dbReference>
<evidence type="ECO:0000256" key="6">
    <source>
        <dbReference type="ARBA" id="ARBA00023014"/>
    </source>
</evidence>
<dbReference type="SUPFAM" id="SSF52540">
    <property type="entry name" value="P-loop containing nucleoside triphosphate hydrolases"/>
    <property type="match status" value="1"/>
</dbReference>
<keyword evidence="6" id="KW-0411">Iron-sulfur</keyword>
<proteinExistence type="inferred from homology"/>
<dbReference type="GO" id="GO:0016226">
    <property type="term" value="P:iron-sulfur cluster assembly"/>
    <property type="evidence" value="ECO:0007669"/>
    <property type="project" value="InterPro"/>
</dbReference>
<dbReference type="GO" id="GO:0046872">
    <property type="term" value="F:metal ion binding"/>
    <property type="evidence" value="ECO:0007669"/>
    <property type="project" value="UniProtKB-KW"/>
</dbReference>
<dbReference type="STRING" id="60517.A0A0R3VYE5"/>
<reference evidence="7 8" key="2">
    <citation type="submission" date="2018-11" db="EMBL/GenBank/DDBJ databases">
        <authorList>
            <consortium name="Pathogen Informatics"/>
        </authorList>
    </citation>
    <scope>NUCLEOTIDE SEQUENCE [LARGE SCALE GENOMIC DNA]</scope>
</reference>
<dbReference type="WBParaSite" id="TASK_0000243901-mRNA-1">
    <property type="protein sequence ID" value="TASK_0000243901-mRNA-1"/>
    <property type="gene ID" value="TASK_0000243901"/>
</dbReference>
<evidence type="ECO:0000313" key="7">
    <source>
        <dbReference type="EMBL" id="VDK25227.1"/>
    </source>
</evidence>
<dbReference type="GO" id="GO:0005829">
    <property type="term" value="C:cytosol"/>
    <property type="evidence" value="ECO:0007669"/>
    <property type="project" value="TreeGrafter"/>
</dbReference>
<dbReference type="InterPro" id="IPR019591">
    <property type="entry name" value="Mrp/NBP35_ATP-bd"/>
</dbReference>
<keyword evidence="5" id="KW-0408">Iron</keyword>
<dbReference type="Gene3D" id="3.40.50.300">
    <property type="entry name" value="P-loop containing nucleotide triphosphate hydrolases"/>
    <property type="match status" value="1"/>
</dbReference>
<organism evidence="9">
    <name type="scientific">Taenia asiatica</name>
    <name type="common">Asian tapeworm</name>
    <dbReference type="NCBI Taxonomy" id="60517"/>
    <lineage>
        <taxon>Eukaryota</taxon>
        <taxon>Metazoa</taxon>
        <taxon>Spiralia</taxon>
        <taxon>Lophotrochozoa</taxon>
        <taxon>Platyhelminthes</taxon>
        <taxon>Cestoda</taxon>
        <taxon>Eucestoda</taxon>
        <taxon>Cyclophyllidea</taxon>
        <taxon>Taeniidae</taxon>
        <taxon>Taenia</taxon>
    </lineage>
</organism>
<keyword evidence="8" id="KW-1185">Reference proteome</keyword>
<dbReference type="GO" id="GO:0051539">
    <property type="term" value="F:4 iron, 4 sulfur cluster binding"/>
    <property type="evidence" value="ECO:0007669"/>
    <property type="project" value="UniProtKB-KW"/>
</dbReference>
<evidence type="ECO:0000313" key="8">
    <source>
        <dbReference type="Proteomes" id="UP000282613"/>
    </source>
</evidence>
<gene>
    <name evidence="7" type="ORF">TASK_LOCUS2440</name>
</gene>
<dbReference type="InterPro" id="IPR027417">
    <property type="entry name" value="P-loop_NTPase"/>
</dbReference>
<dbReference type="EMBL" id="UYRS01001677">
    <property type="protein sequence ID" value="VDK25227.1"/>
    <property type="molecule type" value="Genomic_DNA"/>
</dbReference>
<protein>
    <submittedName>
        <fullName evidence="9">Cytosolic Fe-S cluster assembly factor NUBP1 homolog</fullName>
    </submittedName>
</protein>
<keyword evidence="2" id="KW-0479">Metal-binding</keyword>
<dbReference type="Pfam" id="PF10609">
    <property type="entry name" value="ParA"/>
    <property type="match status" value="1"/>
</dbReference>
<dbReference type="InterPro" id="IPR033756">
    <property type="entry name" value="YlxH/NBP35"/>
</dbReference>
<evidence type="ECO:0000256" key="2">
    <source>
        <dbReference type="ARBA" id="ARBA00022723"/>
    </source>
</evidence>
<sequence length="333" mass="35656">MYTDGAVLPENLPVSCPGPQSESAGRDAFCAGCPNQALCASGAARLSLEEREPEVVAKFRNRLGQVRHCLFILSGKGGVGKSSVSACLAWALARQNNCRDQIGLLDLDICGPSIPCLMGCLDSEVHQSASGWSPVFVAGNLALMSVGFLTAPDQALVWRGPQKNSFIRDILCNVAWTDIDVEKTAPPLDYLLIDTPPGTSDEHLSSVPYIKAAGCPVAALIITTPQEVALSDVRKEINFCEKIGLQVVGVVENMSVVECPKCGFSTEIFPRTTGGADSLSGLEVIGRIPFDSRLTRCLDEGQCPFEEIDELTVTKSFDSLASIIRTRLNRVPV</sequence>
<dbReference type="AlphaFoldDB" id="A0A0R3VYE5"/>
<dbReference type="OrthoDB" id="1741334at2759"/>
<dbReference type="PANTHER" id="PTHR23264">
    <property type="entry name" value="NUCLEOTIDE-BINDING PROTEIN NBP35 YEAST -RELATED"/>
    <property type="match status" value="1"/>
</dbReference>